<proteinExistence type="predicted"/>
<sequence length="71" mass="8355">MYSRLVDTGNRIHTHAQAKLDKFRWFRDIQVNMIGRFLRRSNFKSLNAISYLFRGRSTLTYITDSAPKGCL</sequence>
<dbReference type="EMBL" id="KN818233">
    <property type="protein sequence ID" value="KIL67114.1"/>
    <property type="molecule type" value="Genomic_DNA"/>
</dbReference>
<keyword evidence="2" id="KW-1185">Reference proteome</keyword>
<dbReference type="InParanoid" id="A0A0C2TJE7"/>
<evidence type="ECO:0000313" key="2">
    <source>
        <dbReference type="Proteomes" id="UP000054549"/>
    </source>
</evidence>
<dbReference type="Proteomes" id="UP000054549">
    <property type="component" value="Unassembled WGS sequence"/>
</dbReference>
<evidence type="ECO:0000313" key="1">
    <source>
        <dbReference type="EMBL" id="KIL67114.1"/>
    </source>
</evidence>
<gene>
    <name evidence="1" type="ORF">M378DRAFT_160097</name>
</gene>
<name>A0A0C2TJE7_AMAMK</name>
<reference evidence="1 2" key="1">
    <citation type="submission" date="2014-04" db="EMBL/GenBank/DDBJ databases">
        <title>Evolutionary Origins and Diversification of the Mycorrhizal Mutualists.</title>
        <authorList>
            <consortium name="DOE Joint Genome Institute"/>
            <consortium name="Mycorrhizal Genomics Consortium"/>
            <person name="Kohler A."/>
            <person name="Kuo A."/>
            <person name="Nagy L.G."/>
            <person name="Floudas D."/>
            <person name="Copeland A."/>
            <person name="Barry K.W."/>
            <person name="Cichocki N."/>
            <person name="Veneault-Fourrey C."/>
            <person name="LaButti K."/>
            <person name="Lindquist E.A."/>
            <person name="Lipzen A."/>
            <person name="Lundell T."/>
            <person name="Morin E."/>
            <person name="Murat C."/>
            <person name="Riley R."/>
            <person name="Ohm R."/>
            <person name="Sun H."/>
            <person name="Tunlid A."/>
            <person name="Henrissat B."/>
            <person name="Grigoriev I.V."/>
            <person name="Hibbett D.S."/>
            <person name="Martin F."/>
        </authorList>
    </citation>
    <scope>NUCLEOTIDE SEQUENCE [LARGE SCALE GENOMIC DNA]</scope>
    <source>
        <strain evidence="1 2">Koide BX008</strain>
    </source>
</reference>
<dbReference type="HOGENOM" id="CLU_2739475_0_0_1"/>
<protein>
    <submittedName>
        <fullName evidence="1">Uncharacterized protein</fullName>
    </submittedName>
</protein>
<organism evidence="1 2">
    <name type="scientific">Amanita muscaria (strain Koide BX008)</name>
    <dbReference type="NCBI Taxonomy" id="946122"/>
    <lineage>
        <taxon>Eukaryota</taxon>
        <taxon>Fungi</taxon>
        <taxon>Dikarya</taxon>
        <taxon>Basidiomycota</taxon>
        <taxon>Agaricomycotina</taxon>
        <taxon>Agaricomycetes</taxon>
        <taxon>Agaricomycetidae</taxon>
        <taxon>Agaricales</taxon>
        <taxon>Pluteineae</taxon>
        <taxon>Amanitaceae</taxon>
        <taxon>Amanita</taxon>
    </lineage>
</organism>
<dbReference type="AlphaFoldDB" id="A0A0C2TJE7"/>
<accession>A0A0C2TJE7</accession>